<dbReference type="SUPFAM" id="SSF48371">
    <property type="entry name" value="ARM repeat"/>
    <property type="match status" value="1"/>
</dbReference>
<dbReference type="AlphaFoldDB" id="A0A8C5MQ05"/>
<dbReference type="GO" id="GO:0005765">
    <property type="term" value="C:lysosomal membrane"/>
    <property type="evidence" value="ECO:0007669"/>
    <property type="project" value="TreeGrafter"/>
</dbReference>
<dbReference type="GO" id="GO:0016197">
    <property type="term" value="P:endosomal transport"/>
    <property type="evidence" value="ECO:0007669"/>
    <property type="project" value="InterPro"/>
</dbReference>
<feature type="domain" description="AP-5 complex subunit beta-1 N-terminal" evidence="5">
    <location>
        <begin position="49"/>
        <end position="119"/>
    </location>
</feature>
<reference evidence="9" key="1">
    <citation type="submission" date="2025-08" db="UniProtKB">
        <authorList>
            <consortium name="Ensembl"/>
        </authorList>
    </citation>
    <scope>IDENTIFICATION</scope>
</reference>
<evidence type="ECO:0000313" key="9">
    <source>
        <dbReference type="Ensembl" id="ENSLLEP00000017946.1"/>
    </source>
</evidence>
<reference evidence="9" key="2">
    <citation type="submission" date="2025-09" db="UniProtKB">
        <authorList>
            <consortium name="Ensembl"/>
        </authorList>
    </citation>
    <scope>IDENTIFICATION</scope>
</reference>
<name>A0A8C5MQ05_9ANUR</name>
<dbReference type="PANTHER" id="PTHR34033">
    <property type="entry name" value="AP-5 COMPLEX SUBUNIT BETA-1"/>
    <property type="match status" value="1"/>
</dbReference>
<evidence type="ECO:0000256" key="3">
    <source>
        <dbReference type="ARBA" id="ARBA00022927"/>
    </source>
</evidence>
<protein>
    <recommendedName>
        <fullName evidence="1">AP-5 complex subunit beta-1</fullName>
    </recommendedName>
    <alternativeName>
        <fullName evidence="4">Adaptor-related protein complex 5 beta subunit</fullName>
    </alternativeName>
</protein>
<keyword evidence="2" id="KW-0813">Transport</keyword>
<dbReference type="Proteomes" id="UP000694569">
    <property type="component" value="Unplaced"/>
</dbReference>
<evidence type="ECO:0000313" key="10">
    <source>
        <dbReference type="Proteomes" id="UP000694569"/>
    </source>
</evidence>
<dbReference type="OrthoDB" id="646197at2759"/>
<dbReference type="Pfam" id="PF21588">
    <property type="entry name" value="AP5B1_middle"/>
    <property type="match status" value="1"/>
</dbReference>
<sequence>MQHSAGVTRPISIMAERNNASWIQAVSSFCASPQSFLSNITTEDFLDGLLKDLTSEAIQEQTKVLMLSLLEEFPNHLCPDQRSGEDTSEVLMNMLKATVKSGKNVPLRCHLLLAIETVLITTDNFNIDCRVAQEFASMLMHIIADVNDIKQGPVNRPVRATACECLRELETCCPGFLSERLETFYYMHQQEMTYIHQSYTMLYTVALKNAVYLLAQRENPPNGTLKTMLTSNKNFFWKATDNSRELRPTSGEQAVLVASKRETKELKSVLSCLLEDSFLLTPICQNTMFWQITQLVSMIRTVSPGIFKSQLIRLFGTMDVSFFHSVLQMKAVFTDSLFTAEDEHFLLQRLVVMTQHPLLGISVKLFYLDCLLHFPENRPLNSNPGENLPVLLTVQMTSSLFPNVFNDGCTMLSRQNLLSMLYLENEGFQSEKGIGFLFDHLLSLYKMVHRNGNREITSTFFRAVYLFVRYFNNCDKYMDNLMNTLLELYGSRSSLAPYFINLINESQVLLEFHSWPFSLSSALQKQVVRLPVEMLNLGNLGWHLQILARVAQEHTVTQKRTVSFLKQVCLHSGICQQGDWRSGNAILSVCKNLLQHQQLDSTFMLLADLLQYLMHHFEDIDIQDHARLYYVLLTNVSIDKLTKMLTMSPAESQSKARSLSSIMTQSENSSTFLTIHNAQSTILQLCLIPKVASEFPVSSEDPVSMSLIKNHFLDEYYEQLTGQRSRLTMKYHLAYKGDINPTHQKLFCIALQFELTDESSFEPLDGVTVPCLILDREPTVVAVKLVPKAKDPRPSVIRVSATYSTQDGFTHRTSLEPLQMMFPDLFLPLPSPPSWLTNARAHLFDRLWLALQPDKTNQCEESTFCCDMSENALYSVARSYFSDFVLFYNANEYKIGIYLPPRCHILMQVIGKENIAQFVIRTDNWNLLPFLNSHLLTITSQRAL</sequence>
<evidence type="ECO:0000259" key="7">
    <source>
        <dbReference type="Pfam" id="PF21589"/>
    </source>
</evidence>
<proteinExistence type="predicted"/>
<dbReference type="Pfam" id="PF21589">
    <property type="entry name" value="AP5B1_barrel"/>
    <property type="match status" value="1"/>
</dbReference>
<dbReference type="InterPro" id="IPR048978">
    <property type="entry name" value="AP5B1_N"/>
</dbReference>
<feature type="domain" description="AP5B1 middle" evidence="6">
    <location>
        <begin position="262"/>
        <end position="641"/>
    </location>
</feature>
<dbReference type="Ensembl" id="ENSLLET00000018651.1">
    <property type="protein sequence ID" value="ENSLLEP00000017946.1"/>
    <property type="gene ID" value="ENSLLEG00000011433.1"/>
</dbReference>
<dbReference type="InterPro" id="IPR048980">
    <property type="entry name" value="AP5B1_barrel"/>
</dbReference>
<evidence type="ECO:0000256" key="1">
    <source>
        <dbReference type="ARBA" id="ARBA00018167"/>
    </source>
</evidence>
<evidence type="ECO:0000256" key="4">
    <source>
        <dbReference type="ARBA" id="ARBA00032431"/>
    </source>
</evidence>
<organism evidence="9 10">
    <name type="scientific">Leptobrachium leishanense</name>
    <name type="common">Leishan spiny toad</name>
    <dbReference type="NCBI Taxonomy" id="445787"/>
    <lineage>
        <taxon>Eukaryota</taxon>
        <taxon>Metazoa</taxon>
        <taxon>Chordata</taxon>
        <taxon>Craniata</taxon>
        <taxon>Vertebrata</taxon>
        <taxon>Euteleostomi</taxon>
        <taxon>Amphibia</taxon>
        <taxon>Batrachia</taxon>
        <taxon>Anura</taxon>
        <taxon>Pelobatoidea</taxon>
        <taxon>Megophryidae</taxon>
        <taxon>Leptobrachium</taxon>
    </lineage>
</organism>
<evidence type="ECO:0000259" key="8">
    <source>
        <dbReference type="Pfam" id="PF21590"/>
    </source>
</evidence>
<evidence type="ECO:0000259" key="5">
    <source>
        <dbReference type="Pfam" id="PF21587"/>
    </source>
</evidence>
<keyword evidence="3" id="KW-0653">Protein transport</keyword>
<dbReference type="InterPro" id="IPR016024">
    <property type="entry name" value="ARM-type_fold"/>
</dbReference>
<evidence type="ECO:0000259" key="6">
    <source>
        <dbReference type="Pfam" id="PF21588"/>
    </source>
</evidence>
<accession>A0A8C5MQ05</accession>
<dbReference type="InterPro" id="IPR048981">
    <property type="entry name" value="AP5B1_C"/>
</dbReference>
<dbReference type="GO" id="GO:0015031">
    <property type="term" value="P:protein transport"/>
    <property type="evidence" value="ECO:0007669"/>
    <property type="project" value="UniProtKB-KW"/>
</dbReference>
<keyword evidence="10" id="KW-1185">Reference proteome</keyword>
<dbReference type="GeneTree" id="ENSGT00530000064721"/>
<dbReference type="Pfam" id="PF21587">
    <property type="entry name" value="AP5B1_N"/>
    <property type="match status" value="1"/>
</dbReference>
<evidence type="ECO:0000256" key="2">
    <source>
        <dbReference type="ARBA" id="ARBA00022448"/>
    </source>
</evidence>
<dbReference type="InterPro" id="IPR048979">
    <property type="entry name" value="AP5B1_middle"/>
</dbReference>
<dbReference type="Pfam" id="PF21590">
    <property type="entry name" value="AP5B1_C"/>
    <property type="match status" value="1"/>
</dbReference>
<dbReference type="GO" id="GO:0030119">
    <property type="term" value="C:AP-type membrane coat adaptor complex"/>
    <property type="evidence" value="ECO:0007669"/>
    <property type="project" value="TreeGrafter"/>
</dbReference>
<feature type="domain" description="AP5B1 C-terminal" evidence="8">
    <location>
        <begin position="842"/>
        <end position="938"/>
    </location>
</feature>
<dbReference type="InterPro" id="IPR038741">
    <property type="entry name" value="AP5B1"/>
</dbReference>
<feature type="domain" description="AP-5 complex subunit beta-1 beta-barrel" evidence="7">
    <location>
        <begin position="745"/>
        <end position="818"/>
    </location>
</feature>
<dbReference type="PANTHER" id="PTHR34033:SF1">
    <property type="entry name" value="AP-5 COMPLEX SUBUNIT BETA-1"/>
    <property type="match status" value="1"/>
</dbReference>